<feature type="transmembrane region" description="Helical" evidence="1">
    <location>
        <begin position="69"/>
        <end position="89"/>
    </location>
</feature>
<evidence type="ECO:0000256" key="1">
    <source>
        <dbReference type="SAM" id="Phobius"/>
    </source>
</evidence>
<feature type="transmembrane region" description="Helical" evidence="1">
    <location>
        <begin position="39"/>
        <end position="57"/>
    </location>
</feature>
<dbReference type="AlphaFoldDB" id="A0A2C9VMU5"/>
<sequence length="123" mass="13556">MMKRRKDQNDHFVININQLDKALPLINGKISNFSKLRDIFLGLTGQEAISFIVYAHMATSSASATVTGPLYVVVAAVVFLFLLASGLVAERKSVLKITGVIGIFIAAAIFYLMRSIFLSEKYL</sequence>
<keyword evidence="1" id="KW-0472">Membrane</keyword>
<gene>
    <name evidence="2" type="ORF">MANES_06G044300</name>
</gene>
<keyword evidence="1" id="KW-1133">Transmembrane helix</keyword>
<proteinExistence type="predicted"/>
<feature type="transmembrane region" description="Helical" evidence="1">
    <location>
        <begin position="94"/>
        <end position="113"/>
    </location>
</feature>
<keyword evidence="1" id="KW-0812">Transmembrane</keyword>
<evidence type="ECO:0000313" key="2">
    <source>
        <dbReference type="EMBL" id="OAY46995.1"/>
    </source>
</evidence>
<accession>A0A2C9VMU5</accession>
<organism evidence="2">
    <name type="scientific">Manihot esculenta</name>
    <name type="common">Cassava</name>
    <name type="synonym">Jatropha manihot</name>
    <dbReference type="NCBI Taxonomy" id="3983"/>
    <lineage>
        <taxon>Eukaryota</taxon>
        <taxon>Viridiplantae</taxon>
        <taxon>Streptophyta</taxon>
        <taxon>Embryophyta</taxon>
        <taxon>Tracheophyta</taxon>
        <taxon>Spermatophyta</taxon>
        <taxon>Magnoliopsida</taxon>
        <taxon>eudicotyledons</taxon>
        <taxon>Gunneridae</taxon>
        <taxon>Pentapetalae</taxon>
        <taxon>rosids</taxon>
        <taxon>fabids</taxon>
        <taxon>Malpighiales</taxon>
        <taxon>Euphorbiaceae</taxon>
        <taxon>Crotonoideae</taxon>
        <taxon>Manihoteae</taxon>
        <taxon>Manihot</taxon>
    </lineage>
</organism>
<dbReference type="EMBL" id="CM004392">
    <property type="protein sequence ID" value="OAY46995.1"/>
    <property type="molecule type" value="Genomic_DNA"/>
</dbReference>
<name>A0A2C9VMU5_MANES</name>
<reference evidence="2" key="1">
    <citation type="submission" date="2016-02" db="EMBL/GenBank/DDBJ databases">
        <title>WGS assembly of Manihot esculenta.</title>
        <authorList>
            <person name="Bredeson J.V."/>
            <person name="Prochnik S.E."/>
            <person name="Lyons J.B."/>
            <person name="Schmutz J."/>
            <person name="Grimwood J."/>
            <person name="Vrebalov J."/>
            <person name="Bart R.S."/>
            <person name="Amuge T."/>
            <person name="Ferguson M.E."/>
            <person name="Green R."/>
            <person name="Putnam N."/>
            <person name="Stites J."/>
            <person name="Rounsley S."/>
            <person name="Rokhsar D.S."/>
        </authorList>
    </citation>
    <scope>NUCLEOTIDE SEQUENCE [LARGE SCALE GENOMIC DNA]</scope>
    <source>
        <tissue evidence="2">Leaf</tissue>
    </source>
</reference>
<protein>
    <submittedName>
        <fullName evidence="2">Uncharacterized protein</fullName>
    </submittedName>
</protein>